<evidence type="ECO:0000313" key="2">
    <source>
        <dbReference type="Proteomes" id="UP000606786"/>
    </source>
</evidence>
<protein>
    <submittedName>
        <fullName evidence="1">(Mediterranean fruit fly) hypothetical protein</fullName>
    </submittedName>
</protein>
<accession>A0A811U930</accession>
<name>A0A811U930_CERCA</name>
<keyword evidence="2" id="KW-1185">Reference proteome</keyword>
<dbReference type="EMBL" id="CAJHJT010000001">
    <property type="protein sequence ID" value="CAD6995359.1"/>
    <property type="molecule type" value="Genomic_DNA"/>
</dbReference>
<dbReference type="Proteomes" id="UP000606786">
    <property type="component" value="Unassembled WGS sequence"/>
</dbReference>
<comment type="caution">
    <text evidence="1">The sequence shown here is derived from an EMBL/GenBank/DDBJ whole genome shotgun (WGS) entry which is preliminary data.</text>
</comment>
<evidence type="ECO:0000313" key="1">
    <source>
        <dbReference type="EMBL" id="CAD6995359.1"/>
    </source>
</evidence>
<gene>
    <name evidence="1" type="ORF">CCAP1982_LOCUS4078</name>
</gene>
<reference evidence="1" key="1">
    <citation type="submission" date="2020-11" db="EMBL/GenBank/DDBJ databases">
        <authorList>
            <person name="Whitehead M."/>
        </authorList>
    </citation>
    <scope>NUCLEOTIDE SEQUENCE</scope>
    <source>
        <strain evidence="1">EGII</strain>
    </source>
</reference>
<sequence>MRHNFLAKILICGETNLNSKWLTYIHMHIKNINASLQGKMLVIKKNQTSLQWFFLYPFPVLTTVICPFMHQLSSEFAKTKRVKQQTLQSGNKISPQHTIFERNKMLQQQQQLSVAFGLAKVS</sequence>
<dbReference type="AlphaFoldDB" id="A0A811U930"/>
<proteinExistence type="predicted"/>
<organism evidence="1 2">
    <name type="scientific">Ceratitis capitata</name>
    <name type="common">Mediterranean fruit fly</name>
    <name type="synonym">Tephritis capitata</name>
    <dbReference type="NCBI Taxonomy" id="7213"/>
    <lineage>
        <taxon>Eukaryota</taxon>
        <taxon>Metazoa</taxon>
        <taxon>Ecdysozoa</taxon>
        <taxon>Arthropoda</taxon>
        <taxon>Hexapoda</taxon>
        <taxon>Insecta</taxon>
        <taxon>Pterygota</taxon>
        <taxon>Neoptera</taxon>
        <taxon>Endopterygota</taxon>
        <taxon>Diptera</taxon>
        <taxon>Brachycera</taxon>
        <taxon>Muscomorpha</taxon>
        <taxon>Tephritoidea</taxon>
        <taxon>Tephritidae</taxon>
        <taxon>Ceratitis</taxon>
        <taxon>Ceratitis</taxon>
    </lineage>
</organism>